<accession>A0ABV9CBD4</accession>
<organism evidence="2 3">
    <name type="scientific">Sphaerisporangium dianthi</name>
    <dbReference type="NCBI Taxonomy" id="1436120"/>
    <lineage>
        <taxon>Bacteria</taxon>
        <taxon>Bacillati</taxon>
        <taxon>Actinomycetota</taxon>
        <taxon>Actinomycetes</taxon>
        <taxon>Streptosporangiales</taxon>
        <taxon>Streptosporangiaceae</taxon>
        <taxon>Sphaerisporangium</taxon>
    </lineage>
</organism>
<proteinExistence type="predicted"/>
<keyword evidence="1" id="KW-0812">Transmembrane</keyword>
<comment type="caution">
    <text evidence="2">The sequence shown here is derived from an EMBL/GenBank/DDBJ whole genome shotgun (WGS) entry which is preliminary data.</text>
</comment>
<dbReference type="RefSeq" id="WP_380837050.1">
    <property type="nucleotide sequence ID" value="NZ_JBHSFP010000002.1"/>
</dbReference>
<name>A0ABV9CBD4_9ACTN</name>
<keyword evidence="3" id="KW-1185">Reference proteome</keyword>
<feature type="transmembrane region" description="Helical" evidence="1">
    <location>
        <begin position="12"/>
        <end position="31"/>
    </location>
</feature>
<protein>
    <submittedName>
        <fullName evidence="2">TolB family protein</fullName>
    </submittedName>
</protein>
<dbReference type="SUPFAM" id="SSF82171">
    <property type="entry name" value="DPP6 N-terminal domain-like"/>
    <property type="match status" value="1"/>
</dbReference>
<evidence type="ECO:0000313" key="3">
    <source>
        <dbReference type="Proteomes" id="UP001596004"/>
    </source>
</evidence>
<dbReference type="Gene3D" id="2.120.10.30">
    <property type="entry name" value="TolB, C-terminal domain"/>
    <property type="match status" value="1"/>
</dbReference>
<sequence length="338" mass="36065">MKVVDLSGRARAAILVVAVLLAGAAGTAYVLRARSQAVRPAAAAVPSARPAPSATALREGDLMAVRAGPAADSGQVFAVEPGDAGEQRPTGVHCRRFYAAAGTGLCLRVATSLATRSEVIVLDRGLREVRKVQLSGIPSRARVSASGRMAAWTFFITGDSYVSVGFSTRAGILDTRTGTLVKNLEEFTLVKDGRVYRAADLNYWGVTFAADDNRFYATASSGGRTYLLQGDFAARRMRVLRENAECPSLSPDGTRVAYKKRMGGSSDPWRLYTLDLRSGRETALAETANIDDQAAWLDDGTVMYGRLRGDSSDVWRVPADGSGRPRLLLKDASSPVAT</sequence>
<evidence type="ECO:0000256" key="1">
    <source>
        <dbReference type="SAM" id="Phobius"/>
    </source>
</evidence>
<gene>
    <name evidence="2" type="ORF">ACFO60_04095</name>
</gene>
<evidence type="ECO:0000313" key="2">
    <source>
        <dbReference type="EMBL" id="MFC4529937.1"/>
    </source>
</evidence>
<dbReference type="Proteomes" id="UP001596004">
    <property type="component" value="Unassembled WGS sequence"/>
</dbReference>
<reference evidence="3" key="1">
    <citation type="journal article" date="2019" name="Int. J. Syst. Evol. Microbiol.">
        <title>The Global Catalogue of Microorganisms (GCM) 10K type strain sequencing project: providing services to taxonomists for standard genome sequencing and annotation.</title>
        <authorList>
            <consortium name="The Broad Institute Genomics Platform"/>
            <consortium name="The Broad Institute Genome Sequencing Center for Infectious Disease"/>
            <person name="Wu L."/>
            <person name="Ma J."/>
        </authorList>
    </citation>
    <scope>NUCLEOTIDE SEQUENCE [LARGE SCALE GENOMIC DNA]</scope>
    <source>
        <strain evidence="3">CGMCC 4.7132</strain>
    </source>
</reference>
<keyword evidence="1" id="KW-0472">Membrane</keyword>
<dbReference type="EMBL" id="JBHSFP010000002">
    <property type="protein sequence ID" value="MFC4529937.1"/>
    <property type="molecule type" value="Genomic_DNA"/>
</dbReference>
<dbReference type="InterPro" id="IPR011042">
    <property type="entry name" value="6-blade_b-propeller_TolB-like"/>
</dbReference>
<keyword evidence="1" id="KW-1133">Transmembrane helix</keyword>